<reference evidence="2 3" key="1">
    <citation type="submission" date="2021-01" db="EMBL/GenBank/DDBJ databases">
        <title>Roseomonas sp. nov, a bacterium isolated from an oil production mixture in Yumen Oilfield.</title>
        <authorList>
            <person name="Wu D."/>
        </authorList>
    </citation>
    <scope>NUCLEOTIDE SEQUENCE [LARGE SCALE GENOMIC DNA]</scope>
    <source>
        <strain evidence="2 3">ROY-5-3</strain>
    </source>
</reference>
<proteinExistence type="predicted"/>
<feature type="domain" description="YjiS-like" evidence="1">
    <location>
        <begin position="11"/>
        <end position="46"/>
    </location>
</feature>
<evidence type="ECO:0000313" key="3">
    <source>
        <dbReference type="Proteomes" id="UP000689967"/>
    </source>
</evidence>
<evidence type="ECO:0000259" key="1">
    <source>
        <dbReference type="Pfam" id="PF06568"/>
    </source>
</evidence>
<dbReference type="RefSeq" id="WP_216878229.1">
    <property type="nucleotide sequence ID" value="NZ_JAERQM010000007.1"/>
</dbReference>
<comment type="caution">
    <text evidence="2">The sequence shown here is derived from an EMBL/GenBank/DDBJ whole genome shotgun (WGS) entry which is preliminary data.</text>
</comment>
<protein>
    <submittedName>
        <fullName evidence="2">DUF1127 domain-containing protein</fullName>
    </submittedName>
</protein>
<keyword evidence="3" id="KW-1185">Reference proteome</keyword>
<sequence>MPRVTRLGRALLDLLALWLGRAAQRRLLGGLPDAALKDLGLSRADAVREARKPFWRG</sequence>
<dbReference type="Proteomes" id="UP000689967">
    <property type="component" value="Unassembled WGS sequence"/>
</dbReference>
<name>A0ABS6HFD6_9PROT</name>
<evidence type="ECO:0000313" key="2">
    <source>
        <dbReference type="EMBL" id="MBU8546206.1"/>
    </source>
</evidence>
<dbReference type="Pfam" id="PF06568">
    <property type="entry name" value="YjiS-like"/>
    <property type="match status" value="1"/>
</dbReference>
<accession>A0ABS6HFD6</accession>
<gene>
    <name evidence="2" type="ORF">JJQ90_20970</name>
</gene>
<dbReference type="EMBL" id="JAERQM010000007">
    <property type="protein sequence ID" value="MBU8546206.1"/>
    <property type="molecule type" value="Genomic_DNA"/>
</dbReference>
<organism evidence="2 3">
    <name type="scientific">Falsiroseomonas oleicola</name>
    <dbReference type="NCBI Taxonomy" id="2801474"/>
    <lineage>
        <taxon>Bacteria</taxon>
        <taxon>Pseudomonadati</taxon>
        <taxon>Pseudomonadota</taxon>
        <taxon>Alphaproteobacteria</taxon>
        <taxon>Acetobacterales</taxon>
        <taxon>Roseomonadaceae</taxon>
        <taxon>Falsiroseomonas</taxon>
    </lineage>
</organism>
<dbReference type="InterPro" id="IPR009506">
    <property type="entry name" value="YjiS-like"/>
</dbReference>